<dbReference type="EMBL" id="KE504277">
    <property type="protein sequence ID" value="EPS93431.1"/>
    <property type="molecule type" value="Genomic_DNA"/>
</dbReference>
<reference evidence="2 3" key="1">
    <citation type="journal article" date="2012" name="Science">
        <title>The Paleozoic origin of enzymatic lignin decomposition reconstructed from 31 fungal genomes.</title>
        <authorList>
            <person name="Floudas D."/>
            <person name="Binder M."/>
            <person name="Riley R."/>
            <person name="Barry K."/>
            <person name="Blanchette R.A."/>
            <person name="Henrissat B."/>
            <person name="Martinez A.T."/>
            <person name="Otillar R."/>
            <person name="Spatafora J.W."/>
            <person name="Yadav J.S."/>
            <person name="Aerts A."/>
            <person name="Benoit I."/>
            <person name="Boyd A."/>
            <person name="Carlson A."/>
            <person name="Copeland A."/>
            <person name="Coutinho P.M."/>
            <person name="de Vries R.P."/>
            <person name="Ferreira P."/>
            <person name="Findley K."/>
            <person name="Foster B."/>
            <person name="Gaskell J."/>
            <person name="Glotzer D."/>
            <person name="Gorecki P."/>
            <person name="Heitman J."/>
            <person name="Hesse C."/>
            <person name="Hori C."/>
            <person name="Igarashi K."/>
            <person name="Jurgens J.A."/>
            <person name="Kallen N."/>
            <person name="Kersten P."/>
            <person name="Kohler A."/>
            <person name="Kuees U."/>
            <person name="Kumar T.K.A."/>
            <person name="Kuo A."/>
            <person name="LaButti K."/>
            <person name="Larrondo L.F."/>
            <person name="Lindquist E."/>
            <person name="Ling A."/>
            <person name="Lombard V."/>
            <person name="Lucas S."/>
            <person name="Lundell T."/>
            <person name="Martin R."/>
            <person name="McLaughlin D.J."/>
            <person name="Morgenstern I."/>
            <person name="Morin E."/>
            <person name="Murat C."/>
            <person name="Nagy L.G."/>
            <person name="Nolan M."/>
            <person name="Ohm R.A."/>
            <person name="Patyshakuliyeva A."/>
            <person name="Rokas A."/>
            <person name="Ruiz-Duenas F.J."/>
            <person name="Sabat G."/>
            <person name="Salamov A."/>
            <person name="Samejima M."/>
            <person name="Schmutz J."/>
            <person name="Slot J.C."/>
            <person name="St John F."/>
            <person name="Stenlid J."/>
            <person name="Sun H."/>
            <person name="Sun S."/>
            <person name="Syed K."/>
            <person name="Tsang A."/>
            <person name="Wiebenga A."/>
            <person name="Young D."/>
            <person name="Pisabarro A."/>
            <person name="Eastwood D.C."/>
            <person name="Martin F."/>
            <person name="Cullen D."/>
            <person name="Grigoriev I.V."/>
            <person name="Hibbett D.S."/>
        </authorList>
    </citation>
    <scope>NUCLEOTIDE SEQUENCE</scope>
    <source>
        <strain evidence="3">FP-58527</strain>
    </source>
</reference>
<dbReference type="InterPro" id="IPR029058">
    <property type="entry name" value="AB_hydrolase_fold"/>
</dbReference>
<evidence type="ECO:0000313" key="3">
    <source>
        <dbReference type="Proteomes" id="UP000015241"/>
    </source>
</evidence>
<dbReference type="HOGENOM" id="CLU_1256032_0_0_1"/>
<dbReference type="Gene3D" id="3.40.50.1820">
    <property type="entry name" value="alpha/beta hydrolase"/>
    <property type="match status" value="1"/>
</dbReference>
<keyword evidence="3" id="KW-1185">Reference proteome</keyword>
<dbReference type="OrthoDB" id="94039at2759"/>
<organism evidence="2 3">
    <name type="scientific">Fomitopsis schrenkii</name>
    <name type="common">Brown rot fungus</name>
    <dbReference type="NCBI Taxonomy" id="2126942"/>
    <lineage>
        <taxon>Eukaryota</taxon>
        <taxon>Fungi</taxon>
        <taxon>Dikarya</taxon>
        <taxon>Basidiomycota</taxon>
        <taxon>Agaricomycotina</taxon>
        <taxon>Agaricomycetes</taxon>
        <taxon>Polyporales</taxon>
        <taxon>Fomitopsis</taxon>
    </lineage>
</organism>
<dbReference type="STRING" id="743788.S8DIM1"/>
<sequence length="220" mass="24341">MKHAARDGRVKVRDAWAIDCPNHGDAAVLNERTLSQLGGVRARRAPLPQRGVPGRRGRLHQAQPCRDTQWAPSHSASIILVPFPKDSMPPILTNSLTGSTEKRRDVFPSREEALAWLQSRAGFKATSRDNCNTGRVRGYNYLPTLCAARSVHVGAGDDYIPREVKDRLLKEGMLDRYASVRRVPGAGHLVVQTHPRGLADVIWDILSGQSTQEGSRNTRL</sequence>
<evidence type="ECO:0000313" key="2">
    <source>
        <dbReference type="EMBL" id="EPS93431.1"/>
    </source>
</evidence>
<gene>
    <name evidence="2" type="ORF">FOMPIDRAFT_1063540</name>
</gene>
<accession>S8DIM1</accession>
<dbReference type="AlphaFoldDB" id="S8DIM1"/>
<dbReference type="Proteomes" id="UP000015241">
    <property type="component" value="Unassembled WGS sequence"/>
</dbReference>
<name>S8DIM1_FOMSC</name>
<proteinExistence type="predicted"/>
<dbReference type="SUPFAM" id="SSF53474">
    <property type="entry name" value="alpha/beta-Hydrolases"/>
    <property type="match status" value="1"/>
</dbReference>
<feature type="region of interest" description="Disordered" evidence="1">
    <location>
        <begin position="46"/>
        <end position="67"/>
    </location>
</feature>
<evidence type="ECO:0008006" key="4">
    <source>
        <dbReference type="Google" id="ProtNLM"/>
    </source>
</evidence>
<protein>
    <recommendedName>
        <fullName evidence="4">AB hydrolase-1 domain-containing protein</fullName>
    </recommendedName>
</protein>
<evidence type="ECO:0000256" key="1">
    <source>
        <dbReference type="SAM" id="MobiDB-lite"/>
    </source>
</evidence>
<dbReference type="InParanoid" id="S8DIM1"/>